<protein>
    <submittedName>
        <fullName evidence="1">Uncharacterized protein</fullName>
    </submittedName>
</protein>
<sequence length="67" mass="7869">MLFSTSSHTIVLNTFDSHATINYLYSNKSKYCCNIIFSFCIKRSKIKFLLPTINYMQDNLTIVYETE</sequence>
<reference evidence="1" key="1">
    <citation type="submission" date="2015-07" db="EMBL/GenBank/DDBJ databases">
        <title>MeaNS - Measles Nucleotide Surveillance Program.</title>
        <authorList>
            <person name="Tran T."/>
            <person name="Druce J."/>
        </authorList>
    </citation>
    <scope>NUCLEOTIDE SEQUENCE</scope>
    <source>
        <strain evidence="1">UCB-OBI-ISO-001</strain>
        <tissue evidence="1">Gonad</tissue>
    </source>
</reference>
<proteinExistence type="predicted"/>
<dbReference type="AlphaFoldDB" id="A0A0L8FWV7"/>
<name>A0A0L8FWV7_OCTBM</name>
<evidence type="ECO:0000313" key="1">
    <source>
        <dbReference type="EMBL" id="KOF69167.1"/>
    </source>
</evidence>
<accession>A0A0L8FWV7</accession>
<dbReference type="EMBL" id="KQ425654">
    <property type="protein sequence ID" value="KOF69167.1"/>
    <property type="molecule type" value="Genomic_DNA"/>
</dbReference>
<organism evidence="1">
    <name type="scientific">Octopus bimaculoides</name>
    <name type="common">California two-spotted octopus</name>
    <dbReference type="NCBI Taxonomy" id="37653"/>
    <lineage>
        <taxon>Eukaryota</taxon>
        <taxon>Metazoa</taxon>
        <taxon>Spiralia</taxon>
        <taxon>Lophotrochozoa</taxon>
        <taxon>Mollusca</taxon>
        <taxon>Cephalopoda</taxon>
        <taxon>Coleoidea</taxon>
        <taxon>Octopodiformes</taxon>
        <taxon>Octopoda</taxon>
        <taxon>Incirrata</taxon>
        <taxon>Octopodidae</taxon>
        <taxon>Octopus</taxon>
    </lineage>
</organism>
<gene>
    <name evidence="1" type="ORF">OCBIM_22005563mg</name>
</gene>